<evidence type="ECO:0000256" key="5">
    <source>
        <dbReference type="ARBA" id="ARBA00038306"/>
    </source>
</evidence>
<dbReference type="PANTHER" id="PTHR34001:SF3">
    <property type="entry name" value="BLL7405 PROTEIN"/>
    <property type="match status" value="1"/>
</dbReference>
<dbReference type="SUPFAM" id="SSF56925">
    <property type="entry name" value="OMPA-like"/>
    <property type="match status" value="2"/>
</dbReference>
<keyword evidence="4" id="KW-0998">Cell outer membrane</keyword>
<comment type="caution">
    <text evidence="7">The sequence shown here is derived from an EMBL/GenBank/DDBJ whole genome shotgun (WGS) entry which is preliminary data.</text>
</comment>
<sequence>MRSLEGTANGASFRHSLTGGTVGGGIEAALFGNWTGKVEYLYMDLGSISDSFTTAIPFGTINTRVTSDIRDHVVRAGLNYRFGGTGVGASGAMPPAMTAPLANWTGFYVGASAGHGVGHDPASFSRATAAGAGLPETFTFAPGGWLGGGQIGYNWQLAQWVLGLETDIQGANQVDTACVGACELTFDTGTTLERKLRWFGTTRGRFGYAAGPALLYVTGGAAYGQVRTSITDLGGPGIVSTGRATHTKSGWTLGGGIEGAISGPWSAKLEYLYVDLGNVSDTFATPAAFGPPPRTTTVSSGVHDHVFRAGLNYRFGAEAVVAKY</sequence>
<organism evidence="7 8">
    <name type="scientific">Bradyrhizobium iriomotense</name>
    <dbReference type="NCBI Taxonomy" id="441950"/>
    <lineage>
        <taxon>Bacteria</taxon>
        <taxon>Pseudomonadati</taxon>
        <taxon>Pseudomonadota</taxon>
        <taxon>Alphaproteobacteria</taxon>
        <taxon>Hyphomicrobiales</taxon>
        <taxon>Nitrobacteraceae</taxon>
        <taxon>Bradyrhizobium</taxon>
    </lineage>
</organism>
<evidence type="ECO:0000256" key="2">
    <source>
        <dbReference type="ARBA" id="ARBA00022729"/>
    </source>
</evidence>
<dbReference type="Gene3D" id="2.40.160.20">
    <property type="match status" value="2"/>
</dbReference>
<dbReference type="InterPro" id="IPR027385">
    <property type="entry name" value="Beta-barrel_OMP"/>
</dbReference>
<accession>A0ABQ6B2X1</accession>
<name>A0ABQ6B2X1_9BRAD</name>
<keyword evidence="2" id="KW-0732">Signal</keyword>
<dbReference type="Pfam" id="PF13505">
    <property type="entry name" value="OMP_b-brl"/>
    <property type="match status" value="1"/>
</dbReference>
<evidence type="ECO:0000256" key="4">
    <source>
        <dbReference type="ARBA" id="ARBA00023237"/>
    </source>
</evidence>
<evidence type="ECO:0000313" key="7">
    <source>
        <dbReference type="EMBL" id="GLR88715.1"/>
    </source>
</evidence>
<keyword evidence="8" id="KW-1185">Reference proteome</keyword>
<proteinExistence type="inferred from homology"/>
<comment type="subcellular location">
    <subcellularLocation>
        <location evidence="1">Cell outer membrane</location>
    </subcellularLocation>
</comment>
<protein>
    <recommendedName>
        <fullName evidence="6">Outer membrane protein beta-barrel domain-containing protein</fullName>
    </recommendedName>
</protein>
<evidence type="ECO:0000259" key="6">
    <source>
        <dbReference type="Pfam" id="PF13505"/>
    </source>
</evidence>
<feature type="domain" description="Outer membrane protein beta-barrel" evidence="6">
    <location>
        <begin position="96"/>
        <end position="315"/>
    </location>
</feature>
<dbReference type="InterPro" id="IPR011250">
    <property type="entry name" value="OMP/PagP_B-barrel"/>
</dbReference>
<comment type="similarity">
    <text evidence="5">Belongs to the Omp25/RopB family.</text>
</comment>
<reference evidence="8" key="1">
    <citation type="journal article" date="2019" name="Int. J. Syst. Evol. Microbiol.">
        <title>The Global Catalogue of Microorganisms (GCM) 10K type strain sequencing project: providing services to taxonomists for standard genome sequencing and annotation.</title>
        <authorList>
            <consortium name="The Broad Institute Genomics Platform"/>
            <consortium name="The Broad Institute Genome Sequencing Center for Infectious Disease"/>
            <person name="Wu L."/>
            <person name="Ma J."/>
        </authorList>
    </citation>
    <scope>NUCLEOTIDE SEQUENCE [LARGE SCALE GENOMIC DNA]</scope>
    <source>
        <strain evidence="8">NBRC 102520</strain>
    </source>
</reference>
<dbReference type="EMBL" id="BSOW01000020">
    <property type="protein sequence ID" value="GLR88715.1"/>
    <property type="molecule type" value="Genomic_DNA"/>
</dbReference>
<evidence type="ECO:0000256" key="1">
    <source>
        <dbReference type="ARBA" id="ARBA00004442"/>
    </source>
</evidence>
<evidence type="ECO:0000256" key="3">
    <source>
        <dbReference type="ARBA" id="ARBA00023136"/>
    </source>
</evidence>
<dbReference type="PANTHER" id="PTHR34001">
    <property type="entry name" value="BLL7405 PROTEIN"/>
    <property type="match status" value="1"/>
</dbReference>
<dbReference type="InterPro" id="IPR051692">
    <property type="entry name" value="OMP-like"/>
</dbReference>
<dbReference type="Proteomes" id="UP001156905">
    <property type="component" value="Unassembled WGS sequence"/>
</dbReference>
<gene>
    <name evidence="7" type="ORF">GCM10007857_54280</name>
</gene>
<keyword evidence="3" id="KW-0472">Membrane</keyword>
<evidence type="ECO:0000313" key="8">
    <source>
        <dbReference type="Proteomes" id="UP001156905"/>
    </source>
</evidence>